<feature type="transmembrane region" description="Helical" evidence="2">
    <location>
        <begin position="453"/>
        <end position="474"/>
    </location>
</feature>
<dbReference type="EMBL" id="CAEZWM010000005">
    <property type="protein sequence ID" value="CAB4645958.1"/>
    <property type="molecule type" value="Genomic_DNA"/>
</dbReference>
<feature type="transmembrane region" description="Helical" evidence="2">
    <location>
        <begin position="165"/>
        <end position="192"/>
    </location>
</feature>
<feature type="transmembrane region" description="Helical" evidence="2">
    <location>
        <begin position="140"/>
        <end position="159"/>
    </location>
</feature>
<feature type="transmembrane region" description="Helical" evidence="2">
    <location>
        <begin position="75"/>
        <end position="97"/>
    </location>
</feature>
<feature type="transmembrane region" description="Helical" evidence="2">
    <location>
        <begin position="328"/>
        <end position="345"/>
    </location>
</feature>
<dbReference type="InterPro" id="IPR036259">
    <property type="entry name" value="MFS_trans_sf"/>
</dbReference>
<keyword evidence="2" id="KW-1133">Transmembrane helix</keyword>
<evidence type="ECO:0000256" key="1">
    <source>
        <dbReference type="SAM" id="MobiDB-lite"/>
    </source>
</evidence>
<feature type="transmembrane region" description="Helical" evidence="2">
    <location>
        <begin position="423"/>
        <end position="447"/>
    </location>
</feature>
<feature type="transmembrane region" description="Helical" evidence="2">
    <location>
        <begin position="357"/>
        <end position="379"/>
    </location>
</feature>
<keyword evidence="2" id="KW-0472">Membrane</keyword>
<dbReference type="AlphaFoldDB" id="A0A6J7NG89"/>
<organism evidence="4">
    <name type="scientific">freshwater metagenome</name>
    <dbReference type="NCBI Taxonomy" id="449393"/>
    <lineage>
        <taxon>unclassified sequences</taxon>
        <taxon>metagenomes</taxon>
        <taxon>ecological metagenomes</taxon>
    </lineage>
</organism>
<evidence type="ECO:0000313" key="3">
    <source>
        <dbReference type="EMBL" id="CAB4645958.1"/>
    </source>
</evidence>
<protein>
    <submittedName>
        <fullName evidence="4">Unannotated protein</fullName>
    </submittedName>
</protein>
<dbReference type="EMBL" id="CAFBOR010000112">
    <property type="protein sequence ID" value="CAB4989613.1"/>
    <property type="molecule type" value="Genomic_DNA"/>
</dbReference>
<sequence>MNDSTGKPPEEDPWGFAASKPKPRAVAEAGDDPFGAFARPAQRASSEGEPGVEASGQRLSGVEGSQHGHHLRDRAFSLTVALSTVFALGFIAEIVAASRFIHLTGLQGLVIIYPLGGLGLILVAFAQVTWIDRIDRQKAFVRVALGYGVVFIIALVLIANPSERLSIIGTGLACILAEQMNFLLPLIVWAMLGDLFNAAESRSVFPWVITWRYAGQFVGLVIASFAPLLLTQLDIPLYTLLIACPIGLIALAIFLPRSLKGRALNQSHGEQENIQESVKSAWDFVGGVKAFRAIFITSSLVFVAGSALEGTFLSQSADWAKGSEAKVEILYGSTLLFVFIICWILQRSAVTKTMEKLDIPGSLALLPIATLIGGVIIVAGVQVDLLGVMLIGIVAWRVPWWSIDDVARRAAMALVPDQRRARVSFIVDLVPYGIGLITAGGILGIARAFDAPIIAPALAAVFALAAIPASRVAIRSWADALLSPHLKRRKRLAER</sequence>
<keyword evidence="2" id="KW-0812">Transmembrane</keyword>
<reference evidence="4" key="1">
    <citation type="submission" date="2020-05" db="EMBL/GenBank/DDBJ databases">
        <authorList>
            <person name="Chiriac C."/>
            <person name="Salcher M."/>
            <person name="Ghai R."/>
            <person name="Kavagutti S V."/>
        </authorList>
    </citation>
    <scope>NUCLEOTIDE SEQUENCE</scope>
</reference>
<evidence type="ECO:0000313" key="4">
    <source>
        <dbReference type="EMBL" id="CAB4989613.1"/>
    </source>
</evidence>
<proteinExistence type="predicted"/>
<name>A0A6J7NG89_9ZZZZ</name>
<gene>
    <name evidence="3" type="ORF">UFOPK2242_00122</name>
    <name evidence="4" type="ORF">UFOPK3974_00859</name>
</gene>
<dbReference type="SUPFAM" id="SSF103473">
    <property type="entry name" value="MFS general substrate transporter"/>
    <property type="match status" value="1"/>
</dbReference>
<evidence type="ECO:0000256" key="2">
    <source>
        <dbReference type="SAM" id="Phobius"/>
    </source>
</evidence>
<feature type="transmembrane region" description="Helical" evidence="2">
    <location>
        <begin position="290"/>
        <end position="308"/>
    </location>
</feature>
<feature type="transmembrane region" description="Helical" evidence="2">
    <location>
        <begin position="235"/>
        <end position="255"/>
    </location>
</feature>
<feature type="transmembrane region" description="Helical" evidence="2">
    <location>
        <begin position="204"/>
        <end position="229"/>
    </location>
</feature>
<feature type="transmembrane region" description="Helical" evidence="2">
    <location>
        <begin position="109"/>
        <end position="128"/>
    </location>
</feature>
<accession>A0A6J7NG89</accession>
<feature type="region of interest" description="Disordered" evidence="1">
    <location>
        <begin position="1"/>
        <end position="65"/>
    </location>
</feature>
<feature type="transmembrane region" description="Helical" evidence="2">
    <location>
        <begin position="385"/>
        <end position="403"/>
    </location>
</feature>